<keyword evidence="4" id="KW-1185">Reference proteome</keyword>
<feature type="region of interest" description="Disordered" evidence="1">
    <location>
        <begin position="1"/>
        <end position="21"/>
    </location>
</feature>
<dbReference type="AlphaFoldDB" id="A0A8S1HMQ8"/>
<proteinExistence type="predicted"/>
<feature type="compositionally biased region" description="Low complexity" evidence="1">
    <location>
        <begin position="133"/>
        <end position="149"/>
    </location>
</feature>
<sequence length="382" mass="40945">MSHGSFYSLGPEDAGRTMSPCQTGPSYEYPTNTEFVRSYQERYVVGNAFNFSKPTGSFSTNAAGQGVVKSTPRKLISNNFDIDFLMANHSVEEQAQERVPETSTPQVVKMKDGVAVLAQPRKQKKPAGMFRALDQASSSGASSSRQPQSVASPDDMPGGSGTFFDPVHQPRAVPLAALDQASSSGASSSRQPQSVASPDDMPGGSGTFFDPVHQPRAVPLAALDQASSSGASSSRQPQSVASPDDMPGGSGTFFDPVHQVEKFACLICQKPYVDPTRIDQHSEKAHGVTDLSSLLRAFYNNQEMINRISVAVTQQVATAGIGNVMHVNCPTRGEAHFVLAPLQIHMMQKHSHKNGRSRNWKDAASCFALSCFLNVGNYKGAE</sequence>
<dbReference type="EMBL" id="CAJGYM010000090">
    <property type="protein sequence ID" value="CAD6197274.1"/>
    <property type="molecule type" value="Genomic_DNA"/>
</dbReference>
<name>A0A8S1HMQ8_9PELO</name>
<evidence type="ECO:0000259" key="2">
    <source>
        <dbReference type="PROSITE" id="PS00028"/>
    </source>
</evidence>
<reference evidence="3" key="1">
    <citation type="submission" date="2020-10" db="EMBL/GenBank/DDBJ databases">
        <authorList>
            <person name="Kikuchi T."/>
        </authorList>
    </citation>
    <scope>NUCLEOTIDE SEQUENCE</scope>
    <source>
        <strain evidence="3">NKZ352</strain>
    </source>
</reference>
<organism evidence="3 4">
    <name type="scientific">Caenorhabditis auriculariae</name>
    <dbReference type="NCBI Taxonomy" id="2777116"/>
    <lineage>
        <taxon>Eukaryota</taxon>
        <taxon>Metazoa</taxon>
        <taxon>Ecdysozoa</taxon>
        <taxon>Nematoda</taxon>
        <taxon>Chromadorea</taxon>
        <taxon>Rhabditida</taxon>
        <taxon>Rhabditina</taxon>
        <taxon>Rhabditomorpha</taxon>
        <taxon>Rhabditoidea</taxon>
        <taxon>Rhabditidae</taxon>
        <taxon>Peloderinae</taxon>
        <taxon>Caenorhabditis</taxon>
    </lineage>
</organism>
<accession>A0A8S1HMQ8</accession>
<dbReference type="InterPro" id="IPR013087">
    <property type="entry name" value="Znf_C2H2_type"/>
</dbReference>
<evidence type="ECO:0000313" key="4">
    <source>
        <dbReference type="Proteomes" id="UP000835052"/>
    </source>
</evidence>
<protein>
    <recommendedName>
        <fullName evidence="2">C2H2-type domain-containing protein</fullName>
    </recommendedName>
</protein>
<feature type="compositionally biased region" description="Low complexity" evidence="1">
    <location>
        <begin position="221"/>
        <end position="239"/>
    </location>
</feature>
<dbReference type="PROSITE" id="PS00028">
    <property type="entry name" value="ZINC_FINGER_C2H2_1"/>
    <property type="match status" value="1"/>
</dbReference>
<feature type="region of interest" description="Disordered" evidence="1">
    <location>
        <begin position="133"/>
        <end position="253"/>
    </location>
</feature>
<comment type="caution">
    <text evidence="3">The sequence shown here is derived from an EMBL/GenBank/DDBJ whole genome shotgun (WGS) entry which is preliminary data.</text>
</comment>
<dbReference type="Proteomes" id="UP000835052">
    <property type="component" value="Unassembled WGS sequence"/>
</dbReference>
<feature type="domain" description="C2H2-type" evidence="2">
    <location>
        <begin position="265"/>
        <end position="286"/>
    </location>
</feature>
<gene>
    <name evidence="3" type="ORF">CAUJ_LOCUS13183</name>
</gene>
<feature type="compositionally biased region" description="Low complexity" evidence="1">
    <location>
        <begin position="176"/>
        <end position="194"/>
    </location>
</feature>
<evidence type="ECO:0000313" key="3">
    <source>
        <dbReference type="EMBL" id="CAD6197274.1"/>
    </source>
</evidence>
<evidence type="ECO:0000256" key="1">
    <source>
        <dbReference type="SAM" id="MobiDB-lite"/>
    </source>
</evidence>